<dbReference type="Gene3D" id="3.80.10.10">
    <property type="entry name" value="Ribonuclease Inhibitor"/>
    <property type="match status" value="1"/>
</dbReference>
<reference evidence="3 4" key="1">
    <citation type="submission" date="2017-04" db="EMBL/GenBank/DDBJ databases">
        <title>The whole genome sequencing and assembly of Halobacillus mangrovi strain.</title>
        <authorList>
            <person name="Lee S.-J."/>
            <person name="Park M.-K."/>
            <person name="Kim J.-Y."/>
            <person name="Lee Y.-J."/>
            <person name="Yi H."/>
            <person name="Bahn Y.-S."/>
            <person name="Kim J.F."/>
            <person name="Lee D.-W."/>
        </authorList>
    </citation>
    <scope>NUCLEOTIDE SEQUENCE [LARGE SCALE GENOMIC DNA]</scope>
    <source>
        <strain evidence="3 4">KTB 131</strain>
    </source>
</reference>
<keyword evidence="4" id="KW-1185">Reference proteome</keyword>
<accession>A0A1W5ZRR1</accession>
<dbReference type="Proteomes" id="UP000192527">
    <property type="component" value="Chromosome"/>
</dbReference>
<dbReference type="SUPFAM" id="SSF52047">
    <property type="entry name" value="RNI-like"/>
    <property type="match status" value="1"/>
</dbReference>
<evidence type="ECO:0000313" key="3">
    <source>
        <dbReference type="EMBL" id="ARI75961.1"/>
    </source>
</evidence>
<protein>
    <submittedName>
        <fullName evidence="3">Uncharacterized protein</fullName>
    </submittedName>
</protein>
<evidence type="ECO:0000313" key="4">
    <source>
        <dbReference type="Proteomes" id="UP000192527"/>
    </source>
</evidence>
<dbReference type="RefSeq" id="WP_085028009.1">
    <property type="nucleotide sequence ID" value="NZ_CP020772.1"/>
</dbReference>
<keyword evidence="2" id="KW-1133">Transmembrane helix</keyword>
<dbReference type="STRING" id="402384.HM131_03560"/>
<evidence type="ECO:0000256" key="1">
    <source>
        <dbReference type="SAM" id="MobiDB-lite"/>
    </source>
</evidence>
<keyword evidence="2" id="KW-0812">Transmembrane</keyword>
<name>A0A1W5ZRR1_9BACI</name>
<proteinExistence type="predicted"/>
<gene>
    <name evidence="3" type="ORF">HM131_03560</name>
</gene>
<evidence type="ECO:0000256" key="2">
    <source>
        <dbReference type="SAM" id="Phobius"/>
    </source>
</evidence>
<dbReference type="KEGG" id="hmn:HM131_03560"/>
<dbReference type="AlphaFoldDB" id="A0A1W5ZRR1"/>
<organism evidence="3 4">
    <name type="scientific">Halobacillus mangrovi</name>
    <dbReference type="NCBI Taxonomy" id="402384"/>
    <lineage>
        <taxon>Bacteria</taxon>
        <taxon>Bacillati</taxon>
        <taxon>Bacillota</taxon>
        <taxon>Bacilli</taxon>
        <taxon>Bacillales</taxon>
        <taxon>Bacillaceae</taxon>
        <taxon>Halobacillus</taxon>
    </lineage>
</organism>
<dbReference type="EMBL" id="CP020772">
    <property type="protein sequence ID" value="ARI75961.1"/>
    <property type="molecule type" value="Genomic_DNA"/>
</dbReference>
<feature type="region of interest" description="Disordered" evidence="1">
    <location>
        <begin position="72"/>
        <end position="95"/>
    </location>
</feature>
<feature type="transmembrane region" description="Helical" evidence="2">
    <location>
        <begin position="42"/>
        <end position="63"/>
    </location>
</feature>
<dbReference type="OrthoDB" id="2960345at2"/>
<keyword evidence="2" id="KW-0472">Membrane</keyword>
<sequence length="381" mass="43518">MDNKKIKEAIDRKISKTPLFTEADRRRFYENRRKPKRRWMPAVPQVMSVLLVFLLISGSVYFINSGNPFENPADTPEQKLEDVPPPAPEESPTDEVKEIVEEIKNLIKTYHFSPETAQTLRELGEEVTQTRGPDGPGVDEIDGYMSTGDYIFLKGDNFNYSNTLSRGNIPSIEHFQREELGVFLRIKRGEVHSSATITYLSQDKEQLIQERYTTNGLHQDFEKVIGSNQPVEMQPLVQESIAQSLDKNPESLTKSDLLELEELKIDASNLNGIYDWASDPEVFRSMKNLRKLTLNQVKVSGELLKGIPHLEQVTFIGPTLDDLSNVAEGLQQVRYLNIQDSSFRGNADDILKLKSLNIVRLDKSIVTDYEKLQFEGIDVRW</sequence>
<dbReference type="InterPro" id="IPR032675">
    <property type="entry name" value="LRR_dom_sf"/>
</dbReference>